<evidence type="ECO:0008006" key="4">
    <source>
        <dbReference type="Google" id="ProtNLM"/>
    </source>
</evidence>
<dbReference type="RefSeq" id="WP_301189259.1">
    <property type="nucleotide sequence ID" value="NZ_JAPDPJ010000005.1"/>
</dbReference>
<comment type="caution">
    <text evidence="2">The sequence shown here is derived from an EMBL/GenBank/DDBJ whole genome shotgun (WGS) entry which is preliminary data.</text>
</comment>
<feature type="signal peptide" evidence="1">
    <location>
        <begin position="1"/>
        <end position="21"/>
    </location>
</feature>
<accession>A0AAE3SE68</accession>
<gene>
    <name evidence="2" type="ORF">OM075_04375</name>
</gene>
<sequence length="351" mass="40152">MKFCKWIITITALLFSFNAKSQHIPDDIKNWLSSGELSKIKKAEIRIDQGEQILFAQQLRDVGDSIPEENRNYLNLSENLLINKKTSRLLLETKAYFESGYESKLEIYKNYLDHYLKVDTLNKYPKSNLINDSIDIYVSDARFFRDKSEIKGNLIAAANAIHQSNKNLQSAVLLCEKALVYIKNGEQNTELSLLDQAEPETKPLVVQEITVVTEEKKAIQSKEEIKPAITQQPVQKESATIITKATEEPKETKPSTAINKDSDEIYFTVQILADKKPVPNERIKKVYNGNLEIIENQGDGWYRYSLGKYNNYTAAKKALQNANVKGYVVAYKNKTRISVREAITYLQKLNQ</sequence>
<keyword evidence="1" id="KW-0732">Signal</keyword>
<organism evidence="2 3">
    <name type="scientific">Plebeiibacterium sediminum</name>
    <dbReference type="NCBI Taxonomy" id="2992112"/>
    <lineage>
        <taxon>Bacteria</taxon>
        <taxon>Pseudomonadati</taxon>
        <taxon>Bacteroidota</taxon>
        <taxon>Bacteroidia</taxon>
        <taxon>Marinilabiliales</taxon>
        <taxon>Marinilabiliaceae</taxon>
        <taxon>Plebeiibacterium</taxon>
    </lineage>
</organism>
<evidence type="ECO:0000313" key="3">
    <source>
        <dbReference type="Proteomes" id="UP001209229"/>
    </source>
</evidence>
<protein>
    <recommendedName>
        <fullName evidence="4">SPOR domain-containing protein</fullName>
    </recommendedName>
</protein>
<dbReference type="AlphaFoldDB" id="A0AAE3SE68"/>
<evidence type="ECO:0000256" key="1">
    <source>
        <dbReference type="SAM" id="SignalP"/>
    </source>
</evidence>
<dbReference type="EMBL" id="JAPDPJ010000005">
    <property type="protein sequence ID" value="MCW3785687.1"/>
    <property type="molecule type" value="Genomic_DNA"/>
</dbReference>
<evidence type="ECO:0000313" key="2">
    <source>
        <dbReference type="EMBL" id="MCW3785687.1"/>
    </source>
</evidence>
<keyword evidence="3" id="KW-1185">Reference proteome</keyword>
<reference evidence="2" key="1">
    <citation type="submission" date="2022-10" db="EMBL/GenBank/DDBJ databases">
        <authorList>
            <person name="Yu W.X."/>
        </authorList>
    </citation>
    <scope>NUCLEOTIDE SEQUENCE</scope>
    <source>
        <strain evidence="2">AAT</strain>
    </source>
</reference>
<proteinExistence type="predicted"/>
<feature type="chain" id="PRO_5042217728" description="SPOR domain-containing protein" evidence="1">
    <location>
        <begin position="22"/>
        <end position="351"/>
    </location>
</feature>
<dbReference type="Proteomes" id="UP001209229">
    <property type="component" value="Unassembled WGS sequence"/>
</dbReference>
<name>A0AAE3SE68_9BACT</name>